<dbReference type="InterPro" id="IPR052751">
    <property type="entry name" value="Plant_MAPKKK"/>
</dbReference>
<dbReference type="Proteomes" id="UP000230233">
    <property type="component" value="Chromosome X"/>
</dbReference>
<dbReference type="STRING" id="1611254.A0A2G5SKE2"/>
<keyword evidence="2 3" id="KW-0067">ATP-binding</keyword>
<dbReference type="SUPFAM" id="SSF56112">
    <property type="entry name" value="Protein kinase-like (PK-like)"/>
    <property type="match status" value="2"/>
</dbReference>
<dbReference type="AlphaFoldDB" id="A0A2G5SKE2"/>
<dbReference type="GO" id="GO:0007165">
    <property type="term" value="P:signal transduction"/>
    <property type="evidence" value="ECO:0007669"/>
    <property type="project" value="TreeGrafter"/>
</dbReference>
<dbReference type="InterPro" id="IPR000719">
    <property type="entry name" value="Prot_kinase_dom"/>
</dbReference>
<organism evidence="5 6">
    <name type="scientific">Caenorhabditis nigoni</name>
    <dbReference type="NCBI Taxonomy" id="1611254"/>
    <lineage>
        <taxon>Eukaryota</taxon>
        <taxon>Metazoa</taxon>
        <taxon>Ecdysozoa</taxon>
        <taxon>Nematoda</taxon>
        <taxon>Chromadorea</taxon>
        <taxon>Rhabditida</taxon>
        <taxon>Rhabditina</taxon>
        <taxon>Rhabditomorpha</taxon>
        <taxon>Rhabditoidea</taxon>
        <taxon>Rhabditidae</taxon>
        <taxon>Peloderinae</taxon>
        <taxon>Caenorhabditis</taxon>
    </lineage>
</organism>
<name>A0A2G5SKE2_9PELO</name>
<feature type="binding site" evidence="3">
    <location>
        <position position="50"/>
    </location>
    <ligand>
        <name>ATP</name>
        <dbReference type="ChEBI" id="CHEBI:30616"/>
    </ligand>
</feature>
<sequence length="571" mass="64632">MSEASTSSQTTDETTNPTKYSIISQIGKGGYSTVHLVLLNNDAQEVVVLKKTELTAKAKAEDLENEYKLHKSLMTDGGHENIIKIFGMNREPNVYEFFLEYASEGPISSIFDTRGLPTTIARFYFRQLINGLKYIHDHGITHRDIKPTNLLLDKADNLKICDFGLATSYRDADGKNFPVVGHTGTPPYAAPEVFSKDVVNGPATDVWSAGIVLVELLTGSRPWARASLKKCVQYADWVNNITCLDERPWSLMDFSAYDFVRLVLAPMATKRASIKTIMAHKCHDVGVRRGDLLGNMWYVSRPLGLGAYGQTFTVRSKYSLFREDVIKIQKPSMDYVREVLTGGKMSGIPGFPRFLGSFHFKRYRGIAMSHEGEPISTVLRRCRKEKMHSWNVATIGYRLFKLIHVLHENEVVHRDLHSCNVLVKQSEDGKLQLSIIDFGKADGLSPPQQCYGFLPFHPSYSILLGNPYDPVDDYISAVHILLRLRNEDPLGILFDRYVETKKTFNENPVEYISAPENKWLGHLYQTLENQRDANNGIRFNELLDAFRAVHPGLNDDTLIYYSKKNGKVVIH</sequence>
<dbReference type="PANTHER" id="PTHR48011">
    <property type="entry name" value="CCR4-NOT TRANSCRIPTIONAL COMPLEX SUBUNIT CAF120-RELATED"/>
    <property type="match status" value="1"/>
</dbReference>
<evidence type="ECO:0000259" key="4">
    <source>
        <dbReference type="PROSITE" id="PS50011"/>
    </source>
</evidence>
<protein>
    <recommendedName>
        <fullName evidence="4">Protein kinase domain-containing protein</fullName>
    </recommendedName>
</protein>
<dbReference type="FunFam" id="1.10.510.10:FF:001109">
    <property type="entry name" value="Protein CBG07147"/>
    <property type="match status" value="1"/>
</dbReference>
<evidence type="ECO:0000256" key="2">
    <source>
        <dbReference type="ARBA" id="ARBA00022840"/>
    </source>
</evidence>
<feature type="domain" description="Protein kinase" evidence="4">
    <location>
        <begin position="297"/>
        <end position="553"/>
    </location>
</feature>
<evidence type="ECO:0000256" key="1">
    <source>
        <dbReference type="ARBA" id="ARBA00022741"/>
    </source>
</evidence>
<dbReference type="Gene3D" id="1.10.510.10">
    <property type="entry name" value="Transferase(Phosphotransferase) domain 1"/>
    <property type="match status" value="2"/>
</dbReference>
<dbReference type="PANTHER" id="PTHR48011:SF4">
    <property type="entry name" value="MITOGEN-ACTIVATED PROTEIN KINASE KINASE KINASE 19"/>
    <property type="match status" value="1"/>
</dbReference>
<reference evidence="6" key="1">
    <citation type="submission" date="2017-10" db="EMBL/GenBank/DDBJ databases">
        <title>Rapid genome shrinkage in a self-fertile nematode reveals novel sperm competition proteins.</title>
        <authorList>
            <person name="Yin D."/>
            <person name="Schwarz E.M."/>
            <person name="Thomas C.G."/>
            <person name="Felde R.L."/>
            <person name="Korf I.F."/>
            <person name="Cutter A.D."/>
            <person name="Schartner C.M."/>
            <person name="Ralston E.J."/>
            <person name="Meyer B.J."/>
            <person name="Haag E.S."/>
        </authorList>
    </citation>
    <scope>NUCLEOTIDE SEQUENCE [LARGE SCALE GENOMIC DNA]</scope>
    <source>
        <strain evidence="6">JU1422</strain>
    </source>
</reference>
<dbReference type="GO" id="GO:0005524">
    <property type="term" value="F:ATP binding"/>
    <property type="evidence" value="ECO:0007669"/>
    <property type="project" value="UniProtKB-UniRule"/>
</dbReference>
<dbReference type="PROSITE" id="PS00107">
    <property type="entry name" value="PROTEIN_KINASE_ATP"/>
    <property type="match status" value="1"/>
</dbReference>
<gene>
    <name evidence="5" type="primary">Cnig_chr_X.g22441</name>
    <name evidence="5" type="ORF">B9Z55_022441</name>
</gene>
<dbReference type="PROSITE" id="PS00108">
    <property type="entry name" value="PROTEIN_KINASE_ST"/>
    <property type="match status" value="1"/>
</dbReference>
<dbReference type="InterPro" id="IPR017441">
    <property type="entry name" value="Protein_kinase_ATP_BS"/>
</dbReference>
<dbReference type="PROSITE" id="PS50011">
    <property type="entry name" value="PROTEIN_KINASE_DOM"/>
    <property type="match status" value="2"/>
</dbReference>
<evidence type="ECO:0000313" key="6">
    <source>
        <dbReference type="Proteomes" id="UP000230233"/>
    </source>
</evidence>
<dbReference type="OrthoDB" id="6513151at2759"/>
<evidence type="ECO:0000313" key="5">
    <source>
        <dbReference type="EMBL" id="PIC15487.1"/>
    </source>
</evidence>
<keyword evidence="6" id="KW-1185">Reference proteome</keyword>
<proteinExistence type="predicted"/>
<accession>A0A2G5SKE2</accession>
<dbReference type="InterPro" id="IPR008271">
    <property type="entry name" value="Ser/Thr_kinase_AS"/>
</dbReference>
<dbReference type="InterPro" id="IPR011009">
    <property type="entry name" value="Kinase-like_dom_sf"/>
</dbReference>
<keyword evidence="1 3" id="KW-0547">Nucleotide-binding</keyword>
<comment type="caution">
    <text evidence="5">The sequence shown here is derived from an EMBL/GenBank/DDBJ whole genome shotgun (WGS) entry which is preliminary data.</text>
</comment>
<dbReference type="GO" id="GO:0004672">
    <property type="term" value="F:protein kinase activity"/>
    <property type="evidence" value="ECO:0007669"/>
    <property type="project" value="InterPro"/>
</dbReference>
<dbReference type="Pfam" id="PF00069">
    <property type="entry name" value="Pkinase"/>
    <property type="match status" value="2"/>
</dbReference>
<dbReference type="SMART" id="SM00220">
    <property type="entry name" value="S_TKc"/>
    <property type="match status" value="1"/>
</dbReference>
<feature type="domain" description="Protein kinase" evidence="4">
    <location>
        <begin position="20"/>
        <end position="283"/>
    </location>
</feature>
<dbReference type="EMBL" id="PDUG01000006">
    <property type="protein sequence ID" value="PIC15487.1"/>
    <property type="molecule type" value="Genomic_DNA"/>
</dbReference>
<evidence type="ECO:0000256" key="3">
    <source>
        <dbReference type="PROSITE-ProRule" id="PRU10141"/>
    </source>
</evidence>